<dbReference type="EMBL" id="PXXO01000006">
    <property type="protein sequence ID" value="PSJ05749.1"/>
    <property type="molecule type" value="Genomic_DNA"/>
</dbReference>
<dbReference type="InterPro" id="IPR048022">
    <property type="entry name" value="Ch_lyase_cyan"/>
</dbReference>
<dbReference type="SUPFAM" id="SSF64288">
    <property type="entry name" value="Chorismate lyase-like"/>
    <property type="match status" value="1"/>
</dbReference>
<evidence type="ECO:0000256" key="1">
    <source>
        <dbReference type="SAM" id="MobiDB-lite"/>
    </source>
</evidence>
<dbReference type="Proteomes" id="UP000243002">
    <property type="component" value="Unassembled WGS sequence"/>
</dbReference>
<dbReference type="InterPro" id="IPR002800">
    <property type="entry name" value="Rv2949c-like"/>
</dbReference>
<dbReference type="NCBIfam" id="NF037993">
    <property type="entry name" value="cyano_chori_ly"/>
    <property type="match status" value="1"/>
</dbReference>
<feature type="region of interest" description="Disordered" evidence="1">
    <location>
        <begin position="1"/>
        <end position="28"/>
    </location>
</feature>
<keyword evidence="3" id="KW-1185">Reference proteome</keyword>
<reference evidence="2 3" key="1">
    <citation type="journal article" date="2018" name="Environ. Microbiol.">
        <title>Ecological and genomic features of two widespread freshwater picocyanobacteria.</title>
        <authorList>
            <person name="Cabello-Yeves P.J."/>
            <person name="Picazo A."/>
            <person name="Camacho A."/>
            <person name="Callieri C."/>
            <person name="Rosselli R."/>
            <person name="Roda-Garcia J.J."/>
            <person name="Coutinho F.H."/>
            <person name="Rodriguez-Valera F."/>
        </authorList>
    </citation>
    <scope>NUCLEOTIDE SEQUENCE [LARGE SCALE GENOMIC DNA]</scope>
    <source>
        <strain evidence="2 3">Tous</strain>
    </source>
</reference>
<dbReference type="Pfam" id="PF01947">
    <property type="entry name" value="Rv2949c-like"/>
    <property type="match status" value="1"/>
</dbReference>
<sequence>MTPTYGKDRLQSSPLLPSPKPHWQLNLSDGSTAAGDGLLSGPWRLLLLGDGSPTRHLESLTGKPVEIELIAMAPEPAGGGAGAPPPPEIVELDGPLLRRQVWLRCGDKTLAWAESWWNQSQADAYLQQRELPIWRSLTAKRAELFREVDGLALVAAPWLEQRFGLAGPFWSRHYRFFRGGKELTVIREVFSPALEHWLGPAKLCHDLQTQ</sequence>
<dbReference type="Gene3D" id="3.40.1410.10">
    <property type="entry name" value="Chorismate lyase-like"/>
    <property type="match status" value="1"/>
</dbReference>
<gene>
    <name evidence="2" type="ORF">C7K55_06870</name>
</gene>
<evidence type="ECO:0000313" key="2">
    <source>
        <dbReference type="EMBL" id="PSJ05749.1"/>
    </source>
</evidence>
<dbReference type="RefSeq" id="WP_106502684.1">
    <property type="nucleotide sequence ID" value="NZ_PXXO01000006.1"/>
</dbReference>
<evidence type="ECO:0000313" key="3">
    <source>
        <dbReference type="Proteomes" id="UP000243002"/>
    </source>
</evidence>
<feature type="compositionally biased region" description="Basic and acidic residues" evidence="1">
    <location>
        <begin position="1"/>
        <end position="10"/>
    </location>
</feature>
<organism evidence="2 3">
    <name type="scientific">Cyanobium usitatum str. Tous</name>
    <dbReference type="NCBI Taxonomy" id="2116684"/>
    <lineage>
        <taxon>Bacteria</taxon>
        <taxon>Bacillati</taxon>
        <taxon>Cyanobacteriota</taxon>
        <taxon>Cyanophyceae</taxon>
        <taxon>Synechococcales</taxon>
        <taxon>Prochlorococcaceae</taxon>
        <taxon>Cyanobium</taxon>
    </lineage>
</organism>
<proteinExistence type="predicted"/>
<dbReference type="AlphaFoldDB" id="A0A2P7MWZ2"/>
<dbReference type="InterPro" id="IPR028978">
    <property type="entry name" value="Chorismate_lyase_/UTRA_dom_sf"/>
</dbReference>
<comment type="caution">
    <text evidence="2">The sequence shown here is derived from an EMBL/GenBank/DDBJ whole genome shotgun (WGS) entry which is preliminary data.</text>
</comment>
<name>A0A2P7MWZ2_9CYAN</name>
<dbReference type="OrthoDB" id="508312at2"/>
<protein>
    <submittedName>
        <fullName evidence="2">DUF98 domain-containing protein</fullName>
    </submittedName>
</protein>
<accession>A0A2P7MWZ2</accession>